<gene>
    <name evidence="1" type="ORF">Goklo_009766</name>
</gene>
<protein>
    <submittedName>
        <fullName evidence="1">Uncharacterized protein</fullName>
    </submittedName>
</protein>
<reference evidence="1 2" key="1">
    <citation type="journal article" date="2019" name="Genome Biol. Evol.">
        <title>Insights into the evolution of the New World diploid cottons (Gossypium, subgenus Houzingenia) based on genome sequencing.</title>
        <authorList>
            <person name="Grover C.E."/>
            <person name="Arick M.A. 2nd"/>
            <person name="Thrash A."/>
            <person name="Conover J.L."/>
            <person name="Sanders W.S."/>
            <person name="Peterson D.G."/>
            <person name="Frelichowski J.E."/>
            <person name="Scheffler J.A."/>
            <person name="Scheffler B.E."/>
            <person name="Wendel J.F."/>
        </authorList>
    </citation>
    <scope>NUCLEOTIDE SEQUENCE [LARGE SCALE GENOMIC DNA]</scope>
    <source>
        <strain evidence="1">57</strain>
        <tissue evidence="1">Leaf</tissue>
    </source>
</reference>
<dbReference type="OrthoDB" id="3936150at2759"/>
<organism evidence="1 2">
    <name type="scientific">Gossypium klotzschianum</name>
    <dbReference type="NCBI Taxonomy" id="34286"/>
    <lineage>
        <taxon>Eukaryota</taxon>
        <taxon>Viridiplantae</taxon>
        <taxon>Streptophyta</taxon>
        <taxon>Embryophyta</taxon>
        <taxon>Tracheophyta</taxon>
        <taxon>Spermatophyta</taxon>
        <taxon>Magnoliopsida</taxon>
        <taxon>eudicotyledons</taxon>
        <taxon>Gunneridae</taxon>
        <taxon>Pentapetalae</taxon>
        <taxon>rosids</taxon>
        <taxon>malvids</taxon>
        <taxon>Malvales</taxon>
        <taxon>Malvaceae</taxon>
        <taxon>Malvoideae</taxon>
        <taxon>Gossypium</taxon>
    </lineage>
</organism>
<name>A0A7J8V465_9ROSI</name>
<keyword evidence="2" id="KW-1185">Reference proteome</keyword>
<evidence type="ECO:0000313" key="1">
    <source>
        <dbReference type="EMBL" id="MBA0657483.1"/>
    </source>
</evidence>
<evidence type="ECO:0000313" key="2">
    <source>
        <dbReference type="Proteomes" id="UP000593573"/>
    </source>
</evidence>
<dbReference type="AlphaFoldDB" id="A0A7J8V465"/>
<sequence length="82" mass="9217">MFGYIHFSGSQMALPVLEMGYVPSSSRWKWLAINGEAKLANTVSFSTRQGYCLSLSLHILLEPIGGIYIGSYPFPLLYIYFC</sequence>
<dbReference type="EMBL" id="JABFAB010000008">
    <property type="protein sequence ID" value="MBA0657483.1"/>
    <property type="molecule type" value="Genomic_DNA"/>
</dbReference>
<proteinExistence type="predicted"/>
<accession>A0A7J8V465</accession>
<dbReference type="Proteomes" id="UP000593573">
    <property type="component" value="Unassembled WGS sequence"/>
</dbReference>
<comment type="caution">
    <text evidence="1">The sequence shown here is derived from an EMBL/GenBank/DDBJ whole genome shotgun (WGS) entry which is preliminary data.</text>
</comment>